<evidence type="ECO:0000256" key="4">
    <source>
        <dbReference type="ARBA" id="ARBA00022475"/>
    </source>
</evidence>
<feature type="transmembrane region" description="Helical" evidence="8">
    <location>
        <begin position="350"/>
        <end position="370"/>
    </location>
</feature>
<dbReference type="Proteomes" id="UP000502196">
    <property type="component" value="Chromosome"/>
</dbReference>
<evidence type="ECO:0000256" key="6">
    <source>
        <dbReference type="ARBA" id="ARBA00022989"/>
    </source>
</evidence>
<dbReference type="Pfam" id="PF07690">
    <property type="entry name" value="MFS_1"/>
    <property type="match status" value="1"/>
</dbReference>
<keyword evidence="3" id="KW-0813">Transport</keyword>
<dbReference type="PANTHER" id="PTHR42718:SF9">
    <property type="entry name" value="MAJOR FACILITATOR SUPERFAMILY MULTIDRUG TRANSPORTER MFSC"/>
    <property type="match status" value="1"/>
</dbReference>
<dbReference type="InterPro" id="IPR036259">
    <property type="entry name" value="MFS_trans_sf"/>
</dbReference>
<comment type="subcellular location">
    <subcellularLocation>
        <location evidence="1">Cell membrane</location>
        <topology evidence="1">Multi-pass membrane protein</topology>
    </subcellularLocation>
</comment>
<evidence type="ECO:0000313" key="10">
    <source>
        <dbReference type="EMBL" id="CAB3390888.1"/>
    </source>
</evidence>
<dbReference type="PANTHER" id="PTHR42718">
    <property type="entry name" value="MAJOR FACILITATOR SUPERFAMILY MULTIDRUG TRANSPORTER MFSC"/>
    <property type="match status" value="1"/>
</dbReference>
<feature type="transmembrane region" description="Helical" evidence="8">
    <location>
        <begin position="62"/>
        <end position="81"/>
    </location>
</feature>
<gene>
    <name evidence="10" type="ORF">COOX1_0638</name>
</gene>
<feature type="transmembrane region" description="Helical" evidence="8">
    <location>
        <begin position="182"/>
        <end position="201"/>
    </location>
</feature>
<feature type="transmembrane region" description="Helical" evidence="8">
    <location>
        <begin position="21"/>
        <end position="42"/>
    </location>
</feature>
<comment type="similarity">
    <text evidence="2">Belongs to the major facilitator superfamily. EmrB family.</text>
</comment>
<dbReference type="PROSITE" id="PS50850">
    <property type="entry name" value="MFS"/>
    <property type="match status" value="1"/>
</dbReference>
<feature type="transmembrane region" description="Helical" evidence="8">
    <location>
        <begin position="376"/>
        <end position="397"/>
    </location>
</feature>
<name>A0A6F9E3A1_9BACL</name>
<dbReference type="GO" id="GO:0022857">
    <property type="term" value="F:transmembrane transporter activity"/>
    <property type="evidence" value="ECO:0007669"/>
    <property type="project" value="InterPro"/>
</dbReference>
<feature type="transmembrane region" description="Helical" evidence="8">
    <location>
        <begin position="213"/>
        <end position="232"/>
    </location>
</feature>
<dbReference type="NCBIfam" id="TIGR00711">
    <property type="entry name" value="efflux_EmrB"/>
    <property type="match status" value="1"/>
</dbReference>
<feature type="transmembrane region" description="Helical" evidence="8">
    <location>
        <begin position="151"/>
        <end position="170"/>
    </location>
</feature>
<proteinExistence type="inferred from homology"/>
<dbReference type="InterPro" id="IPR020846">
    <property type="entry name" value="MFS_dom"/>
</dbReference>
<accession>A0A6F9E3A1</accession>
<evidence type="ECO:0000313" key="11">
    <source>
        <dbReference type="Proteomes" id="UP000502196"/>
    </source>
</evidence>
<protein>
    <submittedName>
        <fullName evidence="10">Drug resistance transporter, EmrB/QacA subfamily</fullName>
    </submittedName>
</protein>
<dbReference type="InterPro" id="IPR011701">
    <property type="entry name" value="MFS"/>
</dbReference>
<feature type="transmembrane region" description="Helical" evidence="8">
    <location>
        <begin position="93"/>
        <end position="112"/>
    </location>
</feature>
<dbReference type="GO" id="GO:0005886">
    <property type="term" value="C:plasma membrane"/>
    <property type="evidence" value="ECO:0007669"/>
    <property type="project" value="UniProtKB-SubCell"/>
</dbReference>
<dbReference type="SUPFAM" id="SSF103473">
    <property type="entry name" value="MFS general substrate transporter"/>
    <property type="match status" value="1"/>
</dbReference>
<keyword evidence="6 8" id="KW-1133">Transmembrane helix</keyword>
<dbReference type="Gene3D" id="1.20.1720.10">
    <property type="entry name" value="Multidrug resistance protein D"/>
    <property type="match status" value="1"/>
</dbReference>
<evidence type="ECO:0000256" key="1">
    <source>
        <dbReference type="ARBA" id="ARBA00004651"/>
    </source>
</evidence>
<feature type="transmembrane region" description="Helical" evidence="8">
    <location>
        <begin position="118"/>
        <end position="139"/>
    </location>
</feature>
<dbReference type="InterPro" id="IPR004638">
    <property type="entry name" value="EmrB-like"/>
</dbReference>
<dbReference type="AlphaFoldDB" id="A0A6F9E3A1"/>
<feature type="transmembrane region" description="Helical" evidence="8">
    <location>
        <begin position="418"/>
        <end position="436"/>
    </location>
</feature>
<dbReference type="Gene3D" id="1.20.1250.20">
    <property type="entry name" value="MFS general substrate transporter like domains"/>
    <property type="match status" value="1"/>
</dbReference>
<feature type="transmembrane region" description="Helical" evidence="8">
    <location>
        <begin position="238"/>
        <end position="260"/>
    </location>
</feature>
<keyword evidence="5 8" id="KW-0812">Transmembrane</keyword>
<organism evidence="10 11">
    <name type="scientific">Kyrpidia spormannii</name>
    <dbReference type="NCBI Taxonomy" id="2055160"/>
    <lineage>
        <taxon>Bacteria</taxon>
        <taxon>Bacillati</taxon>
        <taxon>Bacillota</taxon>
        <taxon>Bacilli</taxon>
        <taxon>Bacillales</taxon>
        <taxon>Alicyclobacillaceae</taxon>
        <taxon>Kyrpidia</taxon>
    </lineage>
</organism>
<feature type="transmembrane region" description="Helical" evidence="8">
    <location>
        <begin position="448"/>
        <end position="468"/>
    </location>
</feature>
<feature type="domain" description="Major facilitator superfamily (MFS) profile" evidence="9">
    <location>
        <begin position="27"/>
        <end position="473"/>
    </location>
</feature>
<feature type="transmembrane region" description="Helical" evidence="8">
    <location>
        <begin position="281"/>
        <end position="302"/>
    </location>
</feature>
<keyword evidence="4" id="KW-1003">Cell membrane</keyword>
<feature type="transmembrane region" description="Helical" evidence="8">
    <location>
        <begin position="314"/>
        <end position="338"/>
    </location>
</feature>
<evidence type="ECO:0000256" key="5">
    <source>
        <dbReference type="ARBA" id="ARBA00022692"/>
    </source>
</evidence>
<evidence type="ECO:0000256" key="8">
    <source>
        <dbReference type="SAM" id="Phobius"/>
    </source>
</evidence>
<evidence type="ECO:0000256" key="3">
    <source>
        <dbReference type="ARBA" id="ARBA00022448"/>
    </source>
</evidence>
<reference evidence="10 11" key="1">
    <citation type="submission" date="2020-04" db="EMBL/GenBank/DDBJ databases">
        <authorList>
            <person name="Hogendoorn C."/>
        </authorList>
    </citation>
    <scope>NUCLEOTIDE SEQUENCE [LARGE SCALE GENOMIC DNA]</scope>
    <source>
        <strain evidence="10">COOX1</strain>
    </source>
</reference>
<evidence type="ECO:0000256" key="2">
    <source>
        <dbReference type="ARBA" id="ARBA00008537"/>
    </source>
</evidence>
<sequence>MESNGMPRGPLEKAGQSHEPAAHRWLVFISVVIGTFMVNVDSSIVNVAVPVLQRDFHVGPGALQWVISGYLLVVTAMLPMIGGMSDRTDRRTCYIAGVTVFSLGSALCAWSTDVDQLIVFRLVQALGGAAIMGNVMSIISYTFPAGQRGRPLGLVNSVVAAGTIVGPALGGALTEAVGWKSIFWVNIPLGMISIVMSLAFLRRMSTNRSMARFDWMGSLWFFVAMAGMLLFMSNGNNWGWMSGRSIMAGGVSIGAWLLFMMRESRIREPLIDLRLFRSARFAIGNVAGYLSYVIMMFPTFILPLFLHQVMHEPIAHVGLLMTSQAVAMILISPVAGWLTDKYGPKWPTTVGMAIVTAALLWMAGFGSGTLKPAVVAAQALFGLGMGLFTAPNNVSILESVPVAQTGLIGSLLATIRNFGRVSGVALAVVLLETAIGTSSHYSESALVIGSRIAFGSAAILGAVATLLISTRMAASSKTTVI</sequence>
<evidence type="ECO:0000259" key="9">
    <source>
        <dbReference type="PROSITE" id="PS50850"/>
    </source>
</evidence>
<dbReference type="PRINTS" id="PR01036">
    <property type="entry name" value="TCRTETB"/>
</dbReference>
<dbReference type="EMBL" id="LR792683">
    <property type="protein sequence ID" value="CAB3390888.1"/>
    <property type="molecule type" value="Genomic_DNA"/>
</dbReference>
<keyword evidence="7 8" id="KW-0472">Membrane</keyword>
<evidence type="ECO:0000256" key="7">
    <source>
        <dbReference type="ARBA" id="ARBA00023136"/>
    </source>
</evidence>